<reference evidence="1" key="1">
    <citation type="submission" date="2023-06" db="EMBL/GenBank/DDBJ databases">
        <authorList>
            <consortium name="Lawrence Berkeley National Laboratory"/>
            <person name="Ahrendt S."/>
            <person name="Sahu N."/>
            <person name="Indic B."/>
            <person name="Wong-Bajracharya J."/>
            <person name="Merenyi Z."/>
            <person name="Ke H.-M."/>
            <person name="Monk M."/>
            <person name="Kocsube S."/>
            <person name="Drula E."/>
            <person name="Lipzen A."/>
            <person name="Balint B."/>
            <person name="Henrissat B."/>
            <person name="Andreopoulos B."/>
            <person name="Martin F.M."/>
            <person name="Harder C.B."/>
            <person name="Rigling D."/>
            <person name="Ford K.L."/>
            <person name="Foster G.D."/>
            <person name="Pangilinan J."/>
            <person name="Papanicolaou A."/>
            <person name="Barry K."/>
            <person name="LaButti K."/>
            <person name="Viragh M."/>
            <person name="Koriabine M."/>
            <person name="Yan M."/>
            <person name="Riley R."/>
            <person name="Champramary S."/>
            <person name="Plett K.L."/>
            <person name="Tsai I.J."/>
            <person name="Slot J."/>
            <person name="Sipos G."/>
            <person name="Plett J."/>
            <person name="Nagy L.G."/>
            <person name="Grigoriev I.V."/>
        </authorList>
    </citation>
    <scope>NUCLEOTIDE SEQUENCE</scope>
    <source>
        <strain evidence="1">FPL87.14</strain>
    </source>
</reference>
<evidence type="ECO:0000313" key="2">
    <source>
        <dbReference type="Proteomes" id="UP001175226"/>
    </source>
</evidence>
<organism evidence="1 2">
    <name type="scientific">Armillaria borealis</name>
    <dbReference type="NCBI Taxonomy" id="47425"/>
    <lineage>
        <taxon>Eukaryota</taxon>
        <taxon>Fungi</taxon>
        <taxon>Dikarya</taxon>
        <taxon>Basidiomycota</taxon>
        <taxon>Agaricomycotina</taxon>
        <taxon>Agaricomycetes</taxon>
        <taxon>Agaricomycetidae</taxon>
        <taxon>Agaricales</taxon>
        <taxon>Marasmiineae</taxon>
        <taxon>Physalacriaceae</taxon>
        <taxon>Armillaria</taxon>
    </lineage>
</organism>
<dbReference type="AlphaFoldDB" id="A0AA39MUH0"/>
<keyword evidence="2" id="KW-1185">Reference proteome</keyword>
<sequence>MPTAFVASWFQFSSSAGQTFGGLGLPVREICSSCVITNVKSSSLLNRNIFMACTLSLGKSIYAQEGRGNCFFVGKPWHASHGGKTLERVRWLTTTGVYATKSPRKCEEMRDGGQISQSAALSHIPSFSALVFPIATSLGPVSNGGRSPILFQVLETGQIAVWCGVYTGARKSVGAALAKVQLYTMDHGSDQLAEDVAVPEKFNVDVVTDLEIPISCLRPAPYPP</sequence>
<accession>A0AA39MUH0</accession>
<comment type="caution">
    <text evidence="1">The sequence shown here is derived from an EMBL/GenBank/DDBJ whole genome shotgun (WGS) entry which is preliminary data.</text>
</comment>
<protein>
    <submittedName>
        <fullName evidence="1">Uncharacterized protein</fullName>
    </submittedName>
</protein>
<gene>
    <name evidence="1" type="ORF">EV421DRAFT_1733944</name>
</gene>
<dbReference type="EMBL" id="JAUEPT010000013">
    <property type="protein sequence ID" value="KAK0446673.1"/>
    <property type="molecule type" value="Genomic_DNA"/>
</dbReference>
<dbReference type="Proteomes" id="UP001175226">
    <property type="component" value="Unassembled WGS sequence"/>
</dbReference>
<evidence type="ECO:0000313" key="1">
    <source>
        <dbReference type="EMBL" id="KAK0446673.1"/>
    </source>
</evidence>
<proteinExistence type="predicted"/>
<name>A0AA39MUH0_9AGAR</name>